<keyword evidence="1" id="KW-0812">Transmembrane</keyword>
<keyword evidence="3" id="KW-1185">Reference proteome</keyword>
<feature type="transmembrane region" description="Helical" evidence="1">
    <location>
        <begin position="33"/>
        <end position="52"/>
    </location>
</feature>
<name>A0A1J1ICJ8_9DIPT</name>
<proteinExistence type="predicted"/>
<sequence length="59" mass="7020">MKSYELPQVIELFAVENPETKPEIKRASKQKQAFVFLSFLKHFMSYFTVAYTDLNTNYH</sequence>
<protein>
    <submittedName>
        <fullName evidence="2">CLUMA_CG011376, isoform A</fullName>
    </submittedName>
</protein>
<evidence type="ECO:0000313" key="3">
    <source>
        <dbReference type="Proteomes" id="UP000183832"/>
    </source>
</evidence>
<gene>
    <name evidence="2" type="ORF">CLUMA_CG011376</name>
</gene>
<evidence type="ECO:0000313" key="2">
    <source>
        <dbReference type="EMBL" id="CRK98007.1"/>
    </source>
</evidence>
<dbReference type="EMBL" id="CVRI01000047">
    <property type="protein sequence ID" value="CRK98007.1"/>
    <property type="molecule type" value="Genomic_DNA"/>
</dbReference>
<dbReference type="AlphaFoldDB" id="A0A1J1ICJ8"/>
<reference evidence="2 3" key="1">
    <citation type="submission" date="2015-04" db="EMBL/GenBank/DDBJ databases">
        <authorList>
            <person name="Syromyatnikov M.Y."/>
            <person name="Popov V.N."/>
        </authorList>
    </citation>
    <scope>NUCLEOTIDE SEQUENCE [LARGE SCALE GENOMIC DNA]</scope>
</reference>
<evidence type="ECO:0000256" key="1">
    <source>
        <dbReference type="SAM" id="Phobius"/>
    </source>
</evidence>
<accession>A0A1J1ICJ8</accession>
<organism evidence="2 3">
    <name type="scientific">Clunio marinus</name>
    <dbReference type="NCBI Taxonomy" id="568069"/>
    <lineage>
        <taxon>Eukaryota</taxon>
        <taxon>Metazoa</taxon>
        <taxon>Ecdysozoa</taxon>
        <taxon>Arthropoda</taxon>
        <taxon>Hexapoda</taxon>
        <taxon>Insecta</taxon>
        <taxon>Pterygota</taxon>
        <taxon>Neoptera</taxon>
        <taxon>Endopterygota</taxon>
        <taxon>Diptera</taxon>
        <taxon>Nematocera</taxon>
        <taxon>Chironomoidea</taxon>
        <taxon>Chironomidae</taxon>
        <taxon>Clunio</taxon>
    </lineage>
</organism>
<dbReference type="Proteomes" id="UP000183832">
    <property type="component" value="Unassembled WGS sequence"/>
</dbReference>
<keyword evidence="1" id="KW-1133">Transmembrane helix</keyword>
<keyword evidence="1" id="KW-0472">Membrane</keyword>